<evidence type="ECO:0000313" key="2">
    <source>
        <dbReference type="EMBL" id="XDJ02480.1"/>
    </source>
</evidence>
<organism evidence="2">
    <name type="scientific">Bacillus phage KoopaTroopa</name>
    <dbReference type="NCBI Taxonomy" id="3234046"/>
    <lineage>
        <taxon>Viruses</taxon>
        <taxon>Duplodnaviria</taxon>
        <taxon>Heunggongvirae</taxon>
        <taxon>Uroviricota</taxon>
        <taxon>Caudoviricetes</taxon>
    </lineage>
</organism>
<sequence length="113" mass="13087">MEKKAIVSVGGKGIFPNSELIGKFHEEKLTMWTPAPEDVKNLASEIPQNEEVQTLEEAIEEVARENGLTVEEVKEYLHKFQRDLYKKYTKKKVDKTKAKAKRKQAKKSKKKNR</sequence>
<name>A0AB39C743_9CAUD</name>
<protein>
    <submittedName>
        <fullName evidence="2">Uncharacterized protein</fullName>
    </submittedName>
</protein>
<proteinExistence type="predicted"/>
<evidence type="ECO:0000256" key="1">
    <source>
        <dbReference type="SAM" id="MobiDB-lite"/>
    </source>
</evidence>
<dbReference type="EMBL" id="PP965177">
    <property type="protein sequence ID" value="XDJ02480.1"/>
    <property type="molecule type" value="Genomic_DNA"/>
</dbReference>
<reference evidence="2" key="1">
    <citation type="submission" date="2024-06" db="EMBL/GenBank/DDBJ databases">
        <authorList>
            <person name="Lee H."/>
            <person name="Agrawal S."/>
        </authorList>
    </citation>
    <scope>NUCLEOTIDE SEQUENCE</scope>
</reference>
<accession>A0AB39C743</accession>
<feature type="region of interest" description="Disordered" evidence="1">
    <location>
        <begin position="92"/>
        <end position="113"/>
    </location>
</feature>